<keyword evidence="1" id="KW-0732">Signal</keyword>
<evidence type="ECO:0000313" key="2">
    <source>
        <dbReference type="Proteomes" id="UP001652661"/>
    </source>
</evidence>
<feature type="signal peptide" evidence="1">
    <location>
        <begin position="1"/>
        <end position="19"/>
    </location>
</feature>
<dbReference type="Proteomes" id="UP001652661">
    <property type="component" value="Chromosome 2R"/>
</dbReference>
<dbReference type="RefSeq" id="XP_017016899.1">
    <property type="nucleotide sequence ID" value="XM_017161410.3"/>
</dbReference>
<evidence type="ECO:0000256" key="1">
    <source>
        <dbReference type="SAM" id="SignalP"/>
    </source>
</evidence>
<sequence length="244" mass="29383">MLFVYFWWSLLVFYSLGFALETKEAEQQPSDNNDCVDFSKMVQKSKLEVDEENWSWLKEVDGWCHNDINSDVNQMCLNDQQEESSINDNFKEEKPMKCPAMLDDPKKNYELYKIELSDRFHKVMSGRLPENLTDIVFELIHNDMEFEQVLTVLERIREVRNKTLMLETEEEDFCETMTKQKCRRDSNLLVPQIQEFYDMILKTVDEEQKVREKRENSLWIVAEDYTKRINQYEDLLENEVHDEL</sequence>
<dbReference type="AlphaFoldDB" id="A0A6P4HY17"/>
<gene>
    <name evidence="3" type="primary">LOC108070809</name>
</gene>
<keyword evidence="2" id="KW-1185">Reference proteome</keyword>
<proteinExistence type="predicted"/>
<organism evidence="2 3">
    <name type="scientific">Drosophila kikkawai</name>
    <name type="common">Fruit fly</name>
    <dbReference type="NCBI Taxonomy" id="30033"/>
    <lineage>
        <taxon>Eukaryota</taxon>
        <taxon>Metazoa</taxon>
        <taxon>Ecdysozoa</taxon>
        <taxon>Arthropoda</taxon>
        <taxon>Hexapoda</taxon>
        <taxon>Insecta</taxon>
        <taxon>Pterygota</taxon>
        <taxon>Neoptera</taxon>
        <taxon>Endopterygota</taxon>
        <taxon>Diptera</taxon>
        <taxon>Brachycera</taxon>
        <taxon>Muscomorpha</taxon>
        <taxon>Ephydroidea</taxon>
        <taxon>Drosophilidae</taxon>
        <taxon>Drosophila</taxon>
        <taxon>Sophophora</taxon>
    </lineage>
</organism>
<dbReference type="GeneID" id="108070809"/>
<reference evidence="2" key="1">
    <citation type="submission" date="2025-05" db="UniProtKB">
        <authorList>
            <consortium name="RefSeq"/>
        </authorList>
    </citation>
    <scope>NUCLEOTIDE SEQUENCE [LARGE SCALE GENOMIC DNA]</scope>
    <source>
        <strain evidence="2">14028-0561.14</strain>
    </source>
</reference>
<accession>A0A6P4HY17</accession>
<protein>
    <submittedName>
        <fullName evidence="3">Uncharacterized protein</fullName>
    </submittedName>
</protein>
<reference evidence="3" key="2">
    <citation type="submission" date="2025-08" db="UniProtKB">
        <authorList>
            <consortium name="RefSeq"/>
        </authorList>
    </citation>
    <scope>IDENTIFICATION</scope>
    <source>
        <strain evidence="3">14028-0561.14</strain>
        <tissue evidence="3">Whole fly</tissue>
    </source>
</reference>
<evidence type="ECO:0000313" key="3">
    <source>
        <dbReference type="RefSeq" id="XP_017016899.1"/>
    </source>
</evidence>
<name>A0A6P4HY17_DROKI</name>
<dbReference type="OrthoDB" id="10440680at2759"/>
<feature type="chain" id="PRO_5028356735" evidence="1">
    <location>
        <begin position="20"/>
        <end position="244"/>
    </location>
</feature>